<feature type="domain" description="Pyrroline-5-carboxylate reductase dimerisation" evidence="10">
    <location>
        <begin position="161"/>
        <end position="262"/>
    </location>
</feature>
<evidence type="ECO:0000256" key="5">
    <source>
        <dbReference type="ARBA" id="ARBA00058118"/>
    </source>
</evidence>
<dbReference type="Pfam" id="PF03807">
    <property type="entry name" value="F420_oxidored"/>
    <property type="match status" value="1"/>
</dbReference>
<comment type="pathway">
    <text evidence="6">Amino-acid biosynthesis; L-proline biosynthesis; L-proline from L-glutamate 5-semialdehyde: step 1/1.</text>
</comment>
<evidence type="ECO:0000259" key="9">
    <source>
        <dbReference type="Pfam" id="PF03807"/>
    </source>
</evidence>
<dbReference type="Gene3D" id="3.40.50.720">
    <property type="entry name" value="NAD(P)-binding Rossmann-like Domain"/>
    <property type="match status" value="1"/>
</dbReference>
<gene>
    <name evidence="6 11" type="primary">proC</name>
    <name evidence="11" type="ORF">H8S11_11130</name>
</gene>
<comment type="catalytic activity">
    <reaction evidence="6">
        <text>L-proline + NADP(+) = (S)-1-pyrroline-5-carboxylate + NADPH + 2 H(+)</text>
        <dbReference type="Rhea" id="RHEA:14109"/>
        <dbReference type="ChEBI" id="CHEBI:15378"/>
        <dbReference type="ChEBI" id="CHEBI:17388"/>
        <dbReference type="ChEBI" id="CHEBI:57783"/>
        <dbReference type="ChEBI" id="CHEBI:58349"/>
        <dbReference type="ChEBI" id="CHEBI:60039"/>
        <dbReference type="EC" id="1.5.1.2"/>
    </reaction>
</comment>
<dbReference type="Proteomes" id="UP000628736">
    <property type="component" value="Unassembled WGS sequence"/>
</dbReference>
<dbReference type="InterPro" id="IPR029036">
    <property type="entry name" value="P5CR_dimer"/>
</dbReference>
<keyword evidence="6" id="KW-0028">Amino-acid biosynthesis</keyword>
<comment type="function">
    <text evidence="5 6">Catalyzes the reduction of 1-pyrroline-5-carboxylate (PCA) to L-proline.</text>
</comment>
<evidence type="ECO:0000256" key="7">
    <source>
        <dbReference type="NCBIfam" id="TIGR00112"/>
    </source>
</evidence>
<dbReference type="RefSeq" id="WP_186853184.1">
    <property type="nucleotide sequence ID" value="NZ_JACOPO010000008.1"/>
</dbReference>
<dbReference type="Gene3D" id="1.10.3730.10">
    <property type="entry name" value="ProC C-terminal domain-like"/>
    <property type="match status" value="1"/>
</dbReference>
<feature type="binding site" evidence="8">
    <location>
        <begin position="8"/>
        <end position="13"/>
    </location>
    <ligand>
        <name>NADP(+)</name>
        <dbReference type="ChEBI" id="CHEBI:58349"/>
    </ligand>
</feature>
<evidence type="ECO:0000256" key="6">
    <source>
        <dbReference type="HAMAP-Rule" id="MF_01925"/>
    </source>
</evidence>
<evidence type="ECO:0000256" key="3">
    <source>
        <dbReference type="ARBA" id="ARBA00022857"/>
    </source>
</evidence>
<dbReference type="GO" id="GO:0055129">
    <property type="term" value="P:L-proline biosynthetic process"/>
    <property type="evidence" value="ECO:0007669"/>
    <property type="project" value="UniProtKB-UniRule"/>
</dbReference>
<dbReference type="PIRSF" id="PIRSF000193">
    <property type="entry name" value="Pyrrol-5-carb_rd"/>
    <property type="match status" value="1"/>
</dbReference>
<accession>A0A8J6J0Z2</accession>
<keyword evidence="3 6" id="KW-0521">NADP</keyword>
<dbReference type="SUPFAM" id="SSF48179">
    <property type="entry name" value="6-phosphogluconate dehydrogenase C-terminal domain-like"/>
    <property type="match status" value="1"/>
</dbReference>
<sequence>MFRSIGFIGTGHMGSALARVAAKGAAGAPVYLANRTQEKARRLAQELDCRVADNETIAQHCDLIFLGVKPQLMGQVLGSLSPILAARKDRFVLASMAAGLSSQTIQAMAGAEYPVIRLMPNTPVVVGAGVIQYCGLGATVEELKALQTLLAPAGLVDHINEDLCDAAMSLSGCGPAFCALMIEALADGGVACGLPRDKAQMYTAQMMKGAAKLVLETGIHPGDMKDGVCSPGGTTIQGVRILEEQGFRAAAMNAVIAAYEKTIALGQK</sequence>
<feature type="domain" description="Pyrroline-5-carboxylate reductase catalytic N-terminal" evidence="9">
    <location>
        <begin position="5"/>
        <end position="84"/>
    </location>
</feature>
<comment type="similarity">
    <text evidence="1 6">Belongs to the pyrroline-5-carboxylate reductase family.</text>
</comment>
<evidence type="ECO:0000313" key="12">
    <source>
        <dbReference type="Proteomes" id="UP000628736"/>
    </source>
</evidence>
<comment type="caution">
    <text evidence="11">The sequence shown here is derived from an EMBL/GenBank/DDBJ whole genome shotgun (WGS) entry which is preliminary data.</text>
</comment>
<protein>
    <recommendedName>
        <fullName evidence="6 7">Pyrroline-5-carboxylate reductase</fullName>
        <shortName evidence="6">P5C reductase</shortName>
        <shortName evidence="6">P5CR</shortName>
        <ecNumber evidence="6 7">1.5.1.2</ecNumber>
    </recommendedName>
    <alternativeName>
        <fullName evidence="6">PCA reductase</fullName>
    </alternativeName>
</protein>
<dbReference type="InterPro" id="IPR008927">
    <property type="entry name" value="6-PGluconate_DH-like_C_sf"/>
</dbReference>
<dbReference type="UniPathway" id="UPA00098">
    <property type="reaction ID" value="UER00361"/>
</dbReference>
<evidence type="ECO:0000259" key="10">
    <source>
        <dbReference type="Pfam" id="PF14748"/>
    </source>
</evidence>
<dbReference type="EMBL" id="JACOPO010000008">
    <property type="protein sequence ID" value="MBC5723361.1"/>
    <property type="molecule type" value="Genomic_DNA"/>
</dbReference>
<keyword evidence="2 6" id="KW-0641">Proline biosynthesis</keyword>
<evidence type="ECO:0000256" key="8">
    <source>
        <dbReference type="PIRSR" id="PIRSR000193-1"/>
    </source>
</evidence>
<evidence type="ECO:0000313" key="11">
    <source>
        <dbReference type="EMBL" id="MBC5723361.1"/>
    </source>
</evidence>
<reference evidence="11" key="1">
    <citation type="submission" date="2020-08" db="EMBL/GenBank/DDBJ databases">
        <title>Genome public.</title>
        <authorList>
            <person name="Liu C."/>
            <person name="Sun Q."/>
        </authorList>
    </citation>
    <scope>NUCLEOTIDE SEQUENCE</scope>
    <source>
        <strain evidence="11">NSJ-23</strain>
    </source>
</reference>
<dbReference type="Pfam" id="PF14748">
    <property type="entry name" value="P5CR_dimer"/>
    <property type="match status" value="1"/>
</dbReference>
<dbReference type="PANTHER" id="PTHR11645">
    <property type="entry name" value="PYRROLINE-5-CARBOXYLATE REDUCTASE"/>
    <property type="match status" value="1"/>
</dbReference>
<feature type="binding site" evidence="8">
    <location>
        <position position="54"/>
    </location>
    <ligand>
        <name>NADPH</name>
        <dbReference type="ChEBI" id="CHEBI:57783"/>
    </ligand>
</feature>
<dbReference type="SUPFAM" id="SSF51735">
    <property type="entry name" value="NAD(P)-binding Rossmann-fold domains"/>
    <property type="match status" value="1"/>
</dbReference>
<dbReference type="EC" id="1.5.1.2" evidence="6 7"/>
<keyword evidence="6" id="KW-0963">Cytoplasm</keyword>
<keyword evidence="12" id="KW-1185">Reference proteome</keyword>
<dbReference type="HAMAP" id="MF_01925">
    <property type="entry name" value="P5C_reductase"/>
    <property type="match status" value="1"/>
</dbReference>
<keyword evidence="4 6" id="KW-0560">Oxidoreductase</keyword>
<organism evidence="11 12">
    <name type="scientific">Flintibacter hominis</name>
    <dbReference type="NCBI Taxonomy" id="2763048"/>
    <lineage>
        <taxon>Bacteria</taxon>
        <taxon>Bacillati</taxon>
        <taxon>Bacillota</taxon>
        <taxon>Clostridia</taxon>
        <taxon>Eubacteriales</taxon>
        <taxon>Flintibacter</taxon>
    </lineage>
</organism>
<name>A0A8J6J0Z2_9FIRM</name>
<dbReference type="AlphaFoldDB" id="A0A8J6J0Z2"/>
<proteinExistence type="inferred from homology"/>
<dbReference type="FunFam" id="1.10.3730.10:FF:000001">
    <property type="entry name" value="Pyrroline-5-carboxylate reductase"/>
    <property type="match status" value="1"/>
</dbReference>
<comment type="catalytic activity">
    <reaction evidence="6">
        <text>L-proline + NAD(+) = (S)-1-pyrroline-5-carboxylate + NADH + 2 H(+)</text>
        <dbReference type="Rhea" id="RHEA:14105"/>
        <dbReference type="ChEBI" id="CHEBI:15378"/>
        <dbReference type="ChEBI" id="CHEBI:17388"/>
        <dbReference type="ChEBI" id="CHEBI:57540"/>
        <dbReference type="ChEBI" id="CHEBI:57945"/>
        <dbReference type="ChEBI" id="CHEBI:60039"/>
        <dbReference type="EC" id="1.5.1.2"/>
    </reaction>
</comment>
<dbReference type="InterPro" id="IPR028939">
    <property type="entry name" value="P5C_Rdtase_cat_N"/>
</dbReference>
<dbReference type="GO" id="GO:0005737">
    <property type="term" value="C:cytoplasm"/>
    <property type="evidence" value="ECO:0007669"/>
    <property type="project" value="UniProtKB-SubCell"/>
</dbReference>
<evidence type="ECO:0000256" key="1">
    <source>
        <dbReference type="ARBA" id="ARBA00005525"/>
    </source>
</evidence>
<dbReference type="PANTHER" id="PTHR11645:SF0">
    <property type="entry name" value="PYRROLINE-5-CARBOXYLATE REDUCTASE 3"/>
    <property type="match status" value="1"/>
</dbReference>
<dbReference type="InterPro" id="IPR036291">
    <property type="entry name" value="NAD(P)-bd_dom_sf"/>
</dbReference>
<dbReference type="InterPro" id="IPR000304">
    <property type="entry name" value="Pyrroline-COOH_reductase"/>
</dbReference>
<evidence type="ECO:0000256" key="2">
    <source>
        <dbReference type="ARBA" id="ARBA00022650"/>
    </source>
</evidence>
<comment type="subcellular location">
    <subcellularLocation>
        <location evidence="6">Cytoplasm</location>
    </subcellularLocation>
</comment>
<dbReference type="NCBIfam" id="TIGR00112">
    <property type="entry name" value="proC"/>
    <property type="match status" value="1"/>
</dbReference>
<evidence type="ECO:0000256" key="4">
    <source>
        <dbReference type="ARBA" id="ARBA00023002"/>
    </source>
</evidence>
<dbReference type="GO" id="GO:0004735">
    <property type="term" value="F:pyrroline-5-carboxylate reductase activity"/>
    <property type="evidence" value="ECO:0007669"/>
    <property type="project" value="UniProtKB-UniRule"/>
</dbReference>